<dbReference type="RefSeq" id="WP_119599087.1">
    <property type="nucleotide sequence ID" value="NZ_QXQA01000004.1"/>
</dbReference>
<dbReference type="OrthoDB" id="2449131at2"/>
<dbReference type="PROSITE" id="PS51257">
    <property type="entry name" value="PROKAR_LIPOPROTEIN"/>
    <property type="match status" value="1"/>
</dbReference>
<evidence type="ECO:0000313" key="2">
    <source>
        <dbReference type="Proteomes" id="UP000266482"/>
    </source>
</evidence>
<evidence type="ECO:0000313" key="1">
    <source>
        <dbReference type="EMBL" id="RIX53478.1"/>
    </source>
</evidence>
<name>A0A3A1UY81_9BACL</name>
<evidence type="ECO:0008006" key="3">
    <source>
        <dbReference type="Google" id="ProtNLM"/>
    </source>
</evidence>
<organism evidence="1 2">
    <name type="scientific">Paenibacillus nanensis</name>
    <dbReference type="NCBI Taxonomy" id="393251"/>
    <lineage>
        <taxon>Bacteria</taxon>
        <taxon>Bacillati</taxon>
        <taxon>Bacillota</taxon>
        <taxon>Bacilli</taxon>
        <taxon>Bacillales</taxon>
        <taxon>Paenibacillaceae</taxon>
        <taxon>Paenibacillus</taxon>
    </lineage>
</organism>
<sequence>MWKWKKTFGGGMRFGATTVLLAALAVTLSGCLYPKENLKQNIPPKEAVRNVQAAVDQYQEELGLLPIQNSSQDVPKYERFKLDFPKLQGRGYISSIPAAAFENGGNYYFIVIDEETDPRVKLMDIVTFQKINDIQNWVKQYMDSRGTVPKSDEMYPGFYSIDYESMNKSAPDIRSVFSGVGLSAIVDEEGVVYADYGIDLMQLKQRNADLQATDETDLREWLVDSSDFVPVKSPEYRLVNGEPVAVKPE</sequence>
<dbReference type="AlphaFoldDB" id="A0A3A1UY81"/>
<dbReference type="Proteomes" id="UP000266482">
    <property type="component" value="Unassembled WGS sequence"/>
</dbReference>
<proteinExistence type="predicted"/>
<reference evidence="1 2" key="1">
    <citation type="submission" date="2018-09" db="EMBL/GenBank/DDBJ databases">
        <title>Paenibacillus aracenensis nov. sp. isolated from a cave in southern Spain.</title>
        <authorList>
            <person name="Jurado V."/>
            <person name="Gutierrez-Patricio S."/>
            <person name="Gonzalez-Pimentel J.L."/>
            <person name="Miller A.Z."/>
            <person name="Laiz L."/>
            <person name="Saiz-Jimenez C."/>
        </authorList>
    </citation>
    <scope>NUCLEOTIDE SEQUENCE [LARGE SCALE GENOMIC DNA]</scope>
    <source>
        <strain evidence="1 2">DSM 22867</strain>
    </source>
</reference>
<dbReference type="EMBL" id="QXQA01000004">
    <property type="protein sequence ID" value="RIX53478.1"/>
    <property type="molecule type" value="Genomic_DNA"/>
</dbReference>
<protein>
    <recommendedName>
        <fullName evidence="3">DUF3939 domain-containing protein</fullName>
    </recommendedName>
</protein>
<gene>
    <name evidence="1" type="ORF">D3P08_08535</name>
</gene>
<keyword evidence="2" id="KW-1185">Reference proteome</keyword>
<accession>A0A3A1UY81</accession>
<comment type="caution">
    <text evidence="1">The sequence shown here is derived from an EMBL/GenBank/DDBJ whole genome shotgun (WGS) entry which is preliminary data.</text>
</comment>